<name>A0A0E9W5M7_ANGAN</name>
<sequence length="52" mass="5830">MPTPHSSANFRPVSKSTNRPHYVQRRERVAASIRSKMCTPSGRCVIDSLTSQ</sequence>
<protein>
    <submittedName>
        <fullName evidence="2">Uncharacterized protein</fullName>
    </submittedName>
</protein>
<reference evidence="2" key="1">
    <citation type="submission" date="2014-11" db="EMBL/GenBank/DDBJ databases">
        <authorList>
            <person name="Amaro Gonzalez C."/>
        </authorList>
    </citation>
    <scope>NUCLEOTIDE SEQUENCE</scope>
</reference>
<proteinExistence type="predicted"/>
<dbReference type="EMBL" id="GBXM01022898">
    <property type="protein sequence ID" value="JAH85679.1"/>
    <property type="molecule type" value="Transcribed_RNA"/>
</dbReference>
<feature type="region of interest" description="Disordered" evidence="1">
    <location>
        <begin position="1"/>
        <end position="21"/>
    </location>
</feature>
<reference evidence="2" key="2">
    <citation type="journal article" date="2015" name="Fish Shellfish Immunol.">
        <title>Early steps in the European eel (Anguilla anguilla)-Vibrio vulnificus interaction in the gills: Role of the RtxA13 toxin.</title>
        <authorList>
            <person name="Callol A."/>
            <person name="Pajuelo D."/>
            <person name="Ebbesson L."/>
            <person name="Teles M."/>
            <person name="MacKenzie S."/>
            <person name="Amaro C."/>
        </authorList>
    </citation>
    <scope>NUCLEOTIDE SEQUENCE</scope>
</reference>
<organism evidence="2">
    <name type="scientific">Anguilla anguilla</name>
    <name type="common">European freshwater eel</name>
    <name type="synonym">Muraena anguilla</name>
    <dbReference type="NCBI Taxonomy" id="7936"/>
    <lineage>
        <taxon>Eukaryota</taxon>
        <taxon>Metazoa</taxon>
        <taxon>Chordata</taxon>
        <taxon>Craniata</taxon>
        <taxon>Vertebrata</taxon>
        <taxon>Euteleostomi</taxon>
        <taxon>Actinopterygii</taxon>
        <taxon>Neopterygii</taxon>
        <taxon>Teleostei</taxon>
        <taxon>Anguilliformes</taxon>
        <taxon>Anguillidae</taxon>
        <taxon>Anguilla</taxon>
    </lineage>
</organism>
<feature type="compositionally biased region" description="Polar residues" evidence="1">
    <location>
        <begin position="1"/>
        <end position="19"/>
    </location>
</feature>
<evidence type="ECO:0000256" key="1">
    <source>
        <dbReference type="SAM" id="MobiDB-lite"/>
    </source>
</evidence>
<accession>A0A0E9W5M7</accession>
<dbReference type="AlphaFoldDB" id="A0A0E9W5M7"/>
<evidence type="ECO:0000313" key="2">
    <source>
        <dbReference type="EMBL" id="JAH85679.1"/>
    </source>
</evidence>